<dbReference type="GO" id="GO:0032259">
    <property type="term" value="P:methylation"/>
    <property type="evidence" value="ECO:0007669"/>
    <property type="project" value="UniProtKB-KW"/>
</dbReference>
<dbReference type="EC" id="2.1.1.-" evidence="6"/>
<dbReference type="OrthoDB" id="9785995at2"/>
<dbReference type="Gene3D" id="3.40.50.150">
    <property type="entry name" value="Vaccinia Virus protein VP39"/>
    <property type="match status" value="1"/>
</dbReference>
<evidence type="ECO:0000256" key="6">
    <source>
        <dbReference type="HAMAP-Rule" id="MF_00735"/>
    </source>
</evidence>
<keyword evidence="5 6" id="KW-0949">S-adenosyl-L-methionine</keyword>
<evidence type="ECO:0000256" key="2">
    <source>
        <dbReference type="ARBA" id="ARBA00022490"/>
    </source>
</evidence>
<comment type="function">
    <text evidence="6">Methylates ribosomal protein L11.</text>
</comment>
<evidence type="ECO:0000256" key="4">
    <source>
        <dbReference type="ARBA" id="ARBA00022679"/>
    </source>
</evidence>
<dbReference type="NCBIfam" id="TIGR00406">
    <property type="entry name" value="prmA"/>
    <property type="match status" value="1"/>
</dbReference>
<feature type="binding site" evidence="6">
    <location>
        <position position="242"/>
    </location>
    <ligand>
        <name>S-adenosyl-L-methionine</name>
        <dbReference type="ChEBI" id="CHEBI:59789"/>
    </ligand>
</feature>
<feature type="binding site" evidence="6">
    <location>
        <position position="199"/>
    </location>
    <ligand>
        <name>S-adenosyl-L-methionine</name>
        <dbReference type="ChEBI" id="CHEBI:59789"/>
    </ligand>
</feature>
<comment type="similarity">
    <text evidence="1 6">Belongs to the methyltransferase superfamily. PrmA family.</text>
</comment>
<comment type="subcellular location">
    <subcellularLocation>
        <location evidence="6">Cytoplasm</location>
    </subcellularLocation>
</comment>
<name>A0A4Z0YEJ9_9FIRM</name>
<evidence type="ECO:0000256" key="5">
    <source>
        <dbReference type="ARBA" id="ARBA00022691"/>
    </source>
</evidence>
<dbReference type="PANTHER" id="PTHR43648:SF1">
    <property type="entry name" value="ELECTRON TRANSFER FLAVOPROTEIN BETA SUBUNIT LYSINE METHYLTRANSFERASE"/>
    <property type="match status" value="1"/>
</dbReference>
<dbReference type="PIRSF" id="PIRSF000401">
    <property type="entry name" value="RPL11_MTase"/>
    <property type="match status" value="1"/>
</dbReference>
<comment type="caution">
    <text evidence="7">The sequence shown here is derived from an EMBL/GenBank/DDBJ whole genome shotgun (WGS) entry which is preliminary data.</text>
</comment>
<feature type="binding site" evidence="6">
    <location>
        <position position="177"/>
    </location>
    <ligand>
        <name>S-adenosyl-L-methionine</name>
        <dbReference type="ChEBI" id="CHEBI:59789"/>
    </ligand>
</feature>
<keyword evidence="7" id="KW-0689">Ribosomal protein</keyword>
<dbReference type="EMBL" id="SRMQ01000002">
    <property type="protein sequence ID" value="TGJ77330.1"/>
    <property type="molecule type" value="Genomic_DNA"/>
</dbReference>
<proteinExistence type="inferred from homology"/>
<organism evidence="7 8">
    <name type="scientific">Caproiciproducens galactitolivorans</name>
    <dbReference type="NCBI Taxonomy" id="642589"/>
    <lineage>
        <taxon>Bacteria</taxon>
        <taxon>Bacillati</taxon>
        <taxon>Bacillota</taxon>
        <taxon>Clostridia</taxon>
        <taxon>Eubacteriales</taxon>
        <taxon>Acutalibacteraceae</taxon>
        <taxon>Caproiciproducens</taxon>
    </lineage>
</organism>
<keyword evidence="3 6" id="KW-0489">Methyltransferase</keyword>
<keyword evidence="4 6" id="KW-0808">Transferase</keyword>
<dbReference type="AlphaFoldDB" id="A0A4Z0YEJ9"/>
<dbReference type="Proteomes" id="UP000297714">
    <property type="component" value="Unassembled WGS sequence"/>
</dbReference>
<evidence type="ECO:0000256" key="3">
    <source>
        <dbReference type="ARBA" id="ARBA00022603"/>
    </source>
</evidence>
<dbReference type="PANTHER" id="PTHR43648">
    <property type="entry name" value="ELECTRON TRANSFER FLAVOPROTEIN BETA SUBUNIT LYSINE METHYLTRANSFERASE"/>
    <property type="match status" value="1"/>
</dbReference>
<dbReference type="Pfam" id="PF06325">
    <property type="entry name" value="PrmA"/>
    <property type="match status" value="1"/>
</dbReference>
<evidence type="ECO:0000256" key="1">
    <source>
        <dbReference type="ARBA" id="ARBA00009741"/>
    </source>
</evidence>
<dbReference type="InterPro" id="IPR004498">
    <property type="entry name" value="Ribosomal_PrmA_MeTrfase"/>
</dbReference>
<dbReference type="RefSeq" id="WP_135657745.1">
    <property type="nucleotide sequence ID" value="NZ_JAJUFJ010000002.1"/>
</dbReference>
<dbReference type="SUPFAM" id="SSF53335">
    <property type="entry name" value="S-adenosyl-L-methionine-dependent methyltransferases"/>
    <property type="match status" value="1"/>
</dbReference>
<dbReference type="InterPro" id="IPR029063">
    <property type="entry name" value="SAM-dependent_MTases_sf"/>
</dbReference>
<dbReference type="GO" id="GO:0005840">
    <property type="term" value="C:ribosome"/>
    <property type="evidence" value="ECO:0007669"/>
    <property type="project" value="UniProtKB-KW"/>
</dbReference>
<dbReference type="GO" id="GO:0016279">
    <property type="term" value="F:protein-lysine N-methyltransferase activity"/>
    <property type="evidence" value="ECO:0007669"/>
    <property type="project" value="RHEA"/>
</dbReference>
<protein>
    <recommendedName>
        <fullName evidence="6">Ribosomal protein L11 methyltransferase</fullName>
        <shortName evidence="6">L11 Mtase</shortName>
        <ecNumber evidence="6">2.1.1.-</ecNumber>
    </recommendedName>
</protein>
<reference evidence="7 8" key="1">
    <citation type="submission" date="2019-04" db="EMBL/GenBank/DDBJ databases">
        <authorList>
            <person name="Poehlein A."/>
            <person name="Bengelsdorf F.R."/>
            <person name="Duerre P."/>
            <person name="Daniel R."/>
        </authorList>
    </citation>
    <scope>NUCLEOTIDE SEQUENCE [LARGE SCALE GENOMIC DNA]</scope>
    <source>
        <strain evidence="7 8">BS-1</strain>
    </source>
</reference>
<dbReference type="CDD" id="cd02440">
    <property type="entry name" value="AdoMet_MTases"/>
    <property type="match status" value="1"/>
</dbReference>
<dbReference type="HAMAP" id="MF_00735">
    <property type="entry name" value="Methyltr_PrmA"/>
    <property type="match status" value="1"/>
</dbReference>
<comment type="catalytic activity">
    <reaction evidence="6">
        <text>L-lysyl-[protein] + 3 S-adenosyl-L-methionine = N(6),N(6),N(6)-trimethyl-L-lysyl-[protein] + 3 S-adenosyl-L-homocysteine + 3 H(+)</text>
        <dbReference type="Rhea" id="RHEA:54192"/>
        <dbReference type="Rhea" id="RHEA-COMP:9752"/>
        <dbReference type="Rhea" id="RHEA-COMP:13826"/>
        <dbReference type="ChEBI" id="CHEBI:15378"/>
        <dbReference type="ChEBI" id="CHEBI:29969"/>
        <dbReference type="ChEBI" id="CHEBI:57856"/>
        <dbReference type="ChEBI" id="CHEBI:59789"/>
        <dbReference type="ChEBI" id="CHEBI:61961"/>
    </reaction>
</comment>
<dbReference type="GO" id="GO:0005737">
    <property type="term" value="C:cytoplasm"/>
    <property type="evidence" value="ECO:0007669"/>
    <property type="project" value="UniProtKB-SubCell"/>
</dbReference>
<gene>
    <name evidence="6 7" type="primary">prmA</name>
    <name evidence="7" type="ORF">CAGA_06990</name>
</gene>
<keyword evidence="2 6" id="KW-0963">Cytoplasm</keyword>
<keyword evidence="8" id="KW-1185">Reference proteome</keyword>
<evidence type="ECO:0000313" key="8">
    <source>
        <dbReference type="Proteomes" id="UP000297714"/>
    </source>
</evidence>
<dbReference type="InterPro" id="IPR050078">
    <property type="entry name" value="Ribosomal_L11_MeTrfase_PrmA"/>
</dbReference>
<sequence>MDWTEIRITVDAENIDTAGDIAQMVVPYGIYIEDYSHLDEEVREIAHIDLIDEELLKKDRSKALVHVYISPEENPAEAIAFLSERYNAEGIRHTIDTSACAEEDWINNWKKYFKPIKVGEKLLIRPTWEEEYEAGDRTVLHLEPGLAFGTGTHETTRLCMELLEETVKPGCDVLDVGCGSGILSVAALLLGAKSAVGVDIDPIAVKTAVQNAEINHVHERFTGVCGDLTEQVSGQYHIVVANIVADVILLLTKDIEQFLYPDSVYLMSGIIDTREKDVLAALSSKFEVIRRKTEKGWIALAAKLKN</sequence>
<keyword evidence="7" id="KW-0687">Ribonucleoprotein</keyword>
<accession>A0A4Z0YEJ9</accession>
<feature type="binding site" evidence="6">
    <location>
        <position position="156"/>
    </location>
    <ligand>
        <name>S-adenosyl-L-methionine</name>
        <dbReference type="ChEBI" id="CHEBI:59789"/>
    </ligand>
</feature>
<evidence type="ECO:0000313" key="7">
    <source>
        <dbReference type="EMBL" id="TGJ77330.1"/>
    </source>
</evidence>